<evidence type="ECO:0000313" key="3">
    <source>
        <dbReference type="Proteomes" id="UP000272729"/>
    </source>
</evidence>
<comment type="caution">
    <text evidence="2">The sequence shown here is derived from an EMBL/GenBank/DDBJ whole genome shotgun (WGS) entry which is preliminary data.</text>
</comment>
<organism evidence="2 3">
    <name type="scientific">Saccharothrix variisporea</name>
    <dbReference type="NCBI Taxonomy" id="543527"/>
    <lineage>
        <taxon>Bacteria</taxon>
        <taxon>Bacillati</taxon>
        <taxon>Actinomycetota</taxon>
        <taxon>Actinomycetes</taxon>
        <taxon>Pseudonocardiales</taxon>
        <taxon>Pseudonocardiaceae</taxon>
        <taxon>Saccharothrix</taxon>
    </lineage>
</organism>
<feature type="compositionally biased region" description="Polar residues" evidence="1">
    <location>
        <begin position="1"/>
        <end position="13"/>
    </location>
</feature>
<dbReference type="AlphaFoldDB" id="A0A495XBW8"/>
<evidence type="ECO:0000256" key="1">
    <source>
        <dbReference type="SAM" id="MobiDB-lite"/>
    </source>
</evidence>
<dbReference type="RefSeq" id="WP_281276607.1">
    <property type="nucleotide sequence ID" value="NZ_JBIUBA010000050.1"/>
</dbReference>
<sequence length="43" mass="4445">MSPSRTWASSRSTALPDRPLAHAGPVAGVSTVERELDLPAGIS</sequence>
<proteinExistence type="predicted"/>
<dbReference type="EMBL" id="RBXR01000001">
    <property type="protein sequence ID" value="RKT69018.1"/>
    <property type="molecule type" value="Genomic_DNA"/>
</dbReference>
<protein>
    <submittedName>
        <fullName evidence="2">Uncharacterized protein</fullName>
    </submittedName>
</protein>
<dbReference type="Proteomes" id="UP000272729">
    <property type="component" value="Unassembled WGS sequence"/>
</dbReference>
<name>A0A495XBW8_9PSEU</name>
<evidence type="ECO:0000313" key="2">
    <source>
        <dbReference type="EMBL" id="RKT69018.1"/>
    </source>
</evidence>
<gene>
    <name evidence="2" type="ORF">DFJ66_2211</name>
</gene>
<accession>A0A495XBW8</accession>
<reference evidence="2 3" key="1">
    <citation type="submission" date="2018-10" db="EMBL/GenBank/DDBJ databases">
        <title>Sequencing the genomes of 1000 actinobacteria strains.</title>
        <authorList>
            <person name="Klenk H.-P."/>
        </authorList>
    </citation>
    <scope>NUCLEOTIDE SEQUENCE [LARGE SCALE GENOMIC DNA]</scope>
    <source>
        <strain evidence="2 3">DSM 43911</strain>
    </source>
</reference>
<keyword evidence="3" id="KW-1185">Reference proteome</keyword>
<feature type="region of interest" description="Disordered" evidence="1">
    <location>
        <begin position="1"/>
        <end position="26"/>
    </location>
</feature>